<dbReference type="PANTHER" id="PTHR24379">
    <property type="entry name" value="KRAB AND ZINC FINGER DOMAIN-CONTAINING"/>
    <property type="match status" value="1"/>
</dbReference>
<keyword evidence="1" id="KW-0479">Metal-binding</keyword>
<evidence type="ECO:0000259" key="7">
    <source>
        <dbReference type="PROSITE" id="PS50157"/>
    </source>
</evidence>
<feature type="domain" description="C2H2-type" evidence="7">
    <location>
        <begin position="381"/>
        <end position="404"/>
    </location>
</feature>
<dbReference type="PROSITE" id="PS00028">
    <property type="entry name" value="ZINC_FINGER_C2H2_1"/>
    <property type="match status" value="3"/>
</dbReference>
<gene>
    <name evidence="8" type="ORF">SK128_007011</name>
</gene>
<evidence type="ECO:0000313" key="9">
    <source>
        <dbReference type="Proteomes" id="UP001381693"/>
    </source>
</evidence>
<dbReference type="Proteomes" id="UP001381693">
    <property type="component" value="Unassembled WGS sequence"/>
</dbReference>
<evidence type="ECO:0000256" key="6">
    <source>
        <dbReference type="SAM" id="MobiDB-lite"/>
    </source>
</evidence>
<dbReference type="FunFam" id="3.30.160.60:FF:000100">
    <property type="entry name" value="Zinc finger 45-like"/>
    <property type="match status" value="1"/>
</dbReference>
<reference evidence="8 9" key="1">
    <citation type="submission" date="2023-11" db="EMBL/GenBank/DDBJ databases">
        <title>Halocaridina rubra genome assembly.</title>
        <authorList>
            <person name="Smith C."/>
        </authorList>
    </citation>
    <scope>NUCLEOTIDE SEQUENCE [LARGE SCALE GENOMIC DNA]</scope>
    <source>
        <strain evidence="8">EP-1</strain>
        <tissue evidence="8">Whole</tissue>
    </source>
</reference>
<keyword evidence="3 5" id="KW-0863">Zinc-finger</keyword>
<keyword evidence="9" id="KW-1185">Reference proteome</keyword>
<feature type="region of interest" description="Disordered" evidence="6">
    <location>
        <begin position="201"/>
        <end position="239"/>
    </location>
</feature>
<keyword evidence="4" id="KW-0862">Zinc</keyword>
<dbReference type="PROSITE" id="PS50157">
    <property type="entry name" value="ZINC_FINGER_C2H2_2"/>
    <property type="match status" value="4"/>
</dbReference>
<dbReference type="Pfam" id="PF00096">
    <property type="entry name" value="zf-C2H2"/>
    <property type="match status" value="1"/>
</dbReference>
<dbReference type="EMBL" id="JAXCGZ010001946">
    <property type="protein sequence ID" value="KAK7084908.1"/>
    <property type="molecule type" value="Genomic_DNA"/>
</dbReference>
<sequence length="699" mass="79549">MSGREGTRRKKISALHMLGIWEDNYDSVKSSTDLEQNTDSDIIDKESVVKKIGIQNYIQEAKRTSEVTIINTKDTENLQNVCKEKKMTNIKQEVISEDMNTLSYNEEEPRASHDDEASYKTVRKANIQSGENHMSDVNIKQEPLDFMSDEDDLEEIRNTRKNDNWSCHKSKKRAKMVTSEVENIYAKPRMVFTGRGLVKKYEPGLDKTPKSKRGRKPNKNVAMVSVKQESKESEEKEAQDLEQLQQALSEAADNLDMGDELLDAFDEFQEEPKEAKVKRKAKFRVVKRVDAEGDKYVECNMCFKMLKESSMKQHYKTHTGEKPHGCDECDARFTRKGDVERHKRLVHKNMKPFNCRKCKRSFSDRKNLKLHLQNHDKAVYYACNTCRFKFGKREYYENHIRYIHPLPDGSVPIFSDVETDPVAEQLLEIETEEKKEKNETETPNADEPVLQVEKDIRSVKNEDEEAATEITVTDNSHIHENVCESSKDASEELETNDSAYKKEDNMNLEETEEVIDRKLSSVQKPQVSTDVKVSKGTLSYTQTLCDVGSRDEDLVKKAIDDAISQAANTIESLQSLAGANLSGSGVEFEDDDDEDDILEEDEDDDAAFQQILESYDIIPVSVEQKADQLAEIHIMAAVGGVKKKFIIQVPSGSNLNIQSQEGMEMIVNMINQLCAGKGEIDGPIEVVMHQPNSKPVALE</sequence>
<feature type="domain" description="C2H2-type" evidence="7">
    <location>
        <begin position="297"/>
        <end position="323"/>
    </location>
</feature>
<evidence type="ECO:0000256" key="1">
    <source>
        <dbReference type="ARBA" id="ARBA00022723"/>
    </source>
</evidence>
<dbReference type="AlphaFoldDB" id="A0AAN9ADR1"/>
<evidence type="ECO:0000313" key="8">
    <source>
        <dbReference type="EMBL" id="KAK7084908.1"/>
    </source>
</evidence>
<organism evidence="8 9">
    <name type="scientific">Halocaridina rubra</name>
    <name type="common">Hawaiian red shrimp</name>
    <dbReference type="NCBI Taxonomy" id="373956"/>
    <lineage>
        <taxon>Eukaryota</taxon>
        <taxon>Metazoa</taxon>
        <taxon>Ecdysozoa</taxon>
        <taxon>Arthropoda</taxon>
        <taxon>Crustacea</taxon>
        <taxon>Multicrustacea</taxon>
        <taxon>Malacostraca</taxon>
        <taxon>Eumalacostraca</taxon>
        <taxon>Eucarida</taxon>
        <taxon>Decapoda</taxon>
        <taxon>Pleocyemata</taxon>
        <taxon>Caridea</taxon>
        <taxon>Atyoidea</taxon>
        <taxon>Atyidae</taxon>
        <taxon>Halocaridina</taxon>
    </lineage>
</organism>
<accession>A0AAN9ADR1</accession>
<feature type="domain" description="C2H2-type" evidence="7">
    <location>
        <begin position="353"/>
        <end position="375"/>
    </location>
</feature>
<proteinExistence type="predicted"/>
<dbReference type="GO" id="GO:0008270">
    <property type="term" value="F:zinc ion binding"/>
    <property type="evidence" value="ECO:0007669"/>
    <property type="project" value="UniProtKB-KW"/>
</dbReference>
<dbReference type="SUPFAM" id="SSF57667">
    <property type="entry name" value="beta-beta-alpha zinc fingers"/>
    <property type="match status" value="2"/>
</dbReference>
<feature type="domain" description="C2H2-type" evidence="7">
    <location>
        <begin position="324"/>
        <end position="352"/>
    </location>
</feature>
<dbReference type="Gene3D" id="3.30.160.60">
    <property type="entry name" value="Classic Zinc Finger"/>
    <property type="match status" value="3"/>
</dbReference>
<evidence type="ECO:0000256" key="5">
    <source>
        <dbReference type="PROSITE-ProRule" id="PRU00042"/>
    </source>
</evidence>
<feature type="compositionally biased region" description="Basic and acidic residues" evidence="6">
    <location>
        <begin position="228"/>
        <end position="239"/>
    </location>
</feature>
<evidence type="ECO:0000256" key="3">
    <source>
        <dbReference type="ARBA" id="ARBA00022771"/>
    </source>
</evidence>
<dbReference type="InterPro" id="IPR036236">
    <property type="entry name" value="Znf_C2H2_sf"/>
</dbReference>
<protein>
    <recommendedName>
        <fullName evidence="7">C2H2-type domain-containing protein</fullName>
    </recommendedName>
</protein>
<dbReference type="SMART" id="SM00355">
    <property type="entry name" value="ZnF_C2H2"/>
    <property type="match status" value="4"/>
</dbReference>
<comment type="caution">
    <text evidence="8">The sequence shown here is derived from an EMBL/GenBank/DDBJ whole genome shotgun (WGS) entry which is preliminary data.</text>
</comment>
<name>A0AAN9ADR1_HALRR</name>
<keyword evidence="2" id="KW-0677">Repeat</keyword>
<dbReference type="PANTHER" id="PTHR24379:SF121">
    <property type="entry name" value="C2H2-TYPE DOMAIN-CONTAINING PROTEIN"/>
    <property type="match status" value="1"/>
</dbReference>
<evidence type="ECO:0000256" key="4">
    <source>
        <dbReference type="ARBA" id="ARBA00022833"/>
    </source>
</evidence>
<evidence type="ECO:0000256" key="2">
    <source>
        <dbReference type="ARBA" id="ARBA00022737"/>
    </source>
</evidence>
<dbReference type="InterPro" id="IPR013087">
    <property type="entry name" value="Znf_C2H2_type"/>
</dbReference>